<keyword evidence="3" id="KW-1185">Reference proteome</keyword>
<proteinExistence type="predicted"/>
<sequence>MFKRIRENLGRGMDKLRWFATVLSERLKIEIAVIRLLYQSDEMEKSREDLFKTIGQRVYDLRDSHDKNIFRDKTVLEALQELEKIGKKIEDLKQKASEMSSVRV</sequence>
<reference evidence="3" key="1">
    <citation type="submission" date="2018-03" db="EMBL/GenBank/DDBJ databases">
        <authorList>
            <person name="Zecchin S."/>
        </authorList>
    </citation>
    <scope>NUCLEOTIDE SEQUENCE [LARGE SCALE GENOMIC DNA]</scope>
</reference>
<dbReference type="Proteomes" id="UP000245125">
    <property type="component" value="Unassembled WGS sequence"/>
</dbReference>
<keyword evidence="1" id="KW-0175">Coiled coil</keyword>
<name>A0A2U3QFW1_9BACT</name>
<organism evidence="2 3">
    <name type="scientific">Candidatus Sulfobium mesophilum</name>
    <dbReference type="NCBI Taxonomy" id="2016548"/>
    <lineage>
        <taxon>Bacteria</taxon>
        <taxon>Pseudomonadati</taxon>
        <taxon>Nitrospirota</taxon>
        <taxon>Nitrospiria</taxon>
        <taxon>Nitrospirales</taxon>
        <taxon>Nitrospiraceae</taxon>
        <taxon>Candidatus Sulfobium</taxon>
    </lineage>
</organism>
<evidence type="ECO:0000313" key="2">
    <source>
        <dbReference type="EMBL" id="SPQ00229.1"/>
    </source>
</evidence>
<feature type="coiled-coil region" evidence="1">
    <location>
        <begin position="75"/>
        <end position="102"/>
    </location>
</feature>
<evidence type="ECO:0000313" key="3">
    <source>
        <dbReference type="Proteomes" id="UP000245125"/>
    </source>
</evidence>
<dbReference type="AlphaFoldDB" id="A0A2U3QFW1"/>
<protein>
    <submittedName>
        <fullName evidence="2">Uncharacterized protein</fullName>
    </submittedName>
</protein>
<dbReference type="EMBL" id="OUUY01000064">
    <property type="protein sequence ID" value="SPQ00229.1"/>
    <property type="molecule type" value="Genomic_DNA"/>
</dbReference>
<evidence type="ECO:0000256" key="1">
    <source>
        <dbReference type="SAM" id="Coils"/>
    </source>
</evidence>
<accession>A0A2U3QFW1</accession>
<gene>
    <name evidence="2" type="ORF">NBG4_20035</name>
</gene>